<evidence type="ECO:0000256" key="12">
    <source>
        <dbReference type="ARBA" id="ARBA00048349"/>
    </source>
</evidence>
<comment type="caution">
    <text evidence="16">The sequence shown here is derived from an EMBL/GenBank/DDBJ whole genome shotgun (WGS) entry which is preliminary data.</text>
</comment>
<keyword evidence="10 13" id="KW-0472">Membrane</keyword>
<name>A0AAN7PEW9_9COLE</name>
<evidence type="ECO:0000256" key="5">
    <source>
        <dbReference type="ARBA" id="ARBA00022723"/>
    </source>
</evidence>
<dbReference type="GO" id="GO:0030658">
    <property type="term" value="C:transport vesicle membrane"/>
    <property type="evidence" value="ECO:0007669"/>
    <property type="project" value="UniProtKB-SubCell"/>
</dbReference>
<evidence type="ECO:0000313" key="17">
    <source>
        <dbReference type="Proteomes" id="UP001353858"/>
    </source>
</evidence>
<feature type="transmembrane region" description="Helical" evidence="13">
    <location>
        <begin position="247"/>
        <end position="269"/>
    </location>
</feature>
<evidence type="ECO:0000256" key="2">
    <source>
        <dbReference type="ARBA" id="ARBA00008873"/>
    </source>
</evidence>
<feature type="transmembrane region" description="Helical" evidence="13">
    <location>
        <begin position="102"/>
        <end position="123"/>
    </location>
</feature>
<dbReference type="Pfam" id="PF16916">
    <property type="entry name" value="ZT_dimer"/>
    <property type="match status" value="1"/>
</dbReference>
<keyword evidence="9" id="KW-0406">Ion transport</keyword>
<evidence type="ECO:0000256" key="9">
    <source>
        <dbReference type="ARBA" id="ARBA00023065"/>
    </source>
</evidence>
<evidence type="ECO:0000259" key="14">
    <source>
        <dbReference type="Pfam" id="PF01545"/>
    </source>
</evidence>
<dbReference type="EMBL" id="JARPUR010000001">
    <property type="protein sequence ID" value="KAK4884154.1"/>
    <property type="molecule type" value="Genomic_DNA"/>
</dbReference>
<protein>
    <recommendedName>
        <fullName evidence="18">Zinc transporter 2-like</fullName>
    </recommendedName>
</protein>
<dbReference type="InterPro" id="IPR027470">
    <property type="entry name" value="Cation_efflux_CTD"/>
</dbReference>
<evidence type="ECO:0000256" key="1">
    <source>
        <dbReference type="ARBA" id="ARBA00004638"/>
    </source>
</evidence>
<accession>A0AAN7PEW9</accession>
<keyword evidence="7" id="KW-0864">Zinc transport</keyword>
<dbReference type="Gene3D" id="1.20.1510.10">
    <property type="entry name" value="Cation efflux protein transmembrane domain"/>
    <property type="match status" value="1"/>
</dbReference>
<keyword evidence="11" id="KW-0968">Cytoplasmic vesicle</keyword>
<dbReference type="InterPro" id="IPR002524">
    <property type="entry name" value="Cation_efflux"/>
</dbReference>
<comment type="similarity">
    <text evidence="2">Belongs to the cation diffusion facilitator (CDF) transporter (TC 2.A.4) family. SLC30A subfamily.</text>
</comment>
<dbReference type="PANTHER" id="PTHR11562">
    <property type="entry name" value="CATION EFFLUX PROTEIN/ ZINC TRANSPORTER"/>
    <property type="match status" value="1"/>
</dbReference>
<keyword evidence="17" id="KW-1185">Reference proteome</keyword>
<feature type="domain" description="Cation efflux protein transmembrane" evidence="14">
    <location>
        <begin position="105"/>
        <end position="306"/>
    </location>
</feature>
<keyword evidence="3" id="KW-0813">Transport</keyword>
<evidence type="ECO:0008006" key="18">
    <source>
        <dbReference type="Google" id="ProtNLM"/>
    </source>
</evidence>
<evidence type="ECO:0000256" key="3">
    <source>
        <dbReference type="ARBA" id="ARBA00022448"/>
    </source>
</evidence>
<sequence length="398" mass="43774">MDLYCDHNRDSDYDDDKLLLDDENTNRSESCFKCRSKSLPNTCLIKPILSTTTHSSVTVVNELNERIGSSSYRNGQCNNLEHDFHCHNDVLLPEDHKAWKKLVSVSLLCFFFMVAELIGGYLAGSLAVMTDAAHLFSDLIGFFVSLISIWIGKKSPTRTMTFGYHRAEVLGAFLSVLAVWLLAGIFCVVAVGRLLKKEYEIDANTMLVVASIGVVVNILMGAVLHGLCHTHSHGGPSHHNVNINVRAAAAHVIGDLLQSIGVLLAAIIIKIFPKAQVADPICTLLFSIIVVYATLKVAHDAIKILLEASPKHAIDFNTMFIKIQGVKHVHGIHIWSLAPGKDAVTVHLAVDQSCDRDLVLKQATGIIRSQMNVVSSTIQIEKYNEELIRVCSQCQILS</sequence>
<dbReference type="NCBIfam" id="TIGR01297">
    <property type="entry name" value="CDF"/>
    <property type="match status" value="1"/>
</dbReference>
<evidence type="ECO:0000256" key="6">
    <source>
        <dbReference type="ARBA" id="ARBA00022833"/>
    </source>
</evidence>
<evidence type="ECO:0000256" key="8">
    <source>
        <dbReference type="ARBA" id="ARBA00022989"/>
    </source>
</evidence>
<keyword evidence="6" id="KW-0862">Zinc</keyword>
<dbReference type="FunFam" id="1.20.1510.10:FF:000002">
    <property type="entry name" value="zinc transporter 3 isoform X1"/>
    <property type="match status" value="1"/>
</dbReference>
<dbReference type="Pfam" id="PF01545">
    <property type="entry name" value="Cation_efflux"/>
    <property type="match status" value="1"/>
</dbReference>
<dbReference type="SUPFAM" id="SSF161111">
    <property type="entry name" value="Cation efflux protein transmembrane domain-like"/>
    <property type="match status" value="1"/>
</dbReference>
<evidence type="ECO:0000256" key="11">
    <source>
        <dbReference type="ARBA" id="ARBA00023329"/>
    </source>
</evidence>
<gene>
    <name evidence="16" type="ORF">RN001_000425</name>
</gene>
<evidence type="ECO:0000313" key="16">
    <source>
        <dbReference type="EMBL" id="KAK4884154.1"/>
    </source>
</evidence>
<dbReference type="AlphaFoldDB" id="A0AAN7PEW9"/>
<dbReference type="InterPro" id="IPR058533">
    <property type="entry name" value="Cation_efflux_TM"/>
</dbReference>
<evidence type="ECO:0000259" key="15">
    <source>
        <dbReference type="Pfam" id="PF16916"/>
    </source>
</evidence>
<organism evidence="16 17">
    <name type="scientific">Aquatica leii</name>
    <dbReference type="NCBI Taxonomy" id="1421715"/>
    <lineage>
        <taxon>Eukaryota</taxon>
        <taxon>Metazoa</taxon>
        <taxon>Ecdysozoa</taxon>
        <taxon>Arthropoda</taxon>
        <taxon>Hexapoda</taxon>
        <taxon>Insecta</taxon>
        <taxon>Pterygota</taxon>
        <taxon>Neoptera</taxon>
        <taxon>Endopterygota</taxon>
        <taxon>Coleoptera</taxon>
        <taxon>Polyphaga</taxon>
        <taxon>Elateriformia</taxon>
        <taxon>Elateroidea</taxon>
        <taxon>Lampyridae</taxon>
        <taxon>Luciolinae</taxon>
        <taxon>Aquatica</taxon>
    </lineage>
</organism>
<keyword evidence="5" id="KW-0479">Metal-binding</keyword>
<evidence type="ECO:0000256" key="10">
    <source>
        <dbReference type="ARBA" id="ARBA00023136"/>
    </source>
</evidence>
<proteinExistence type="inferred from homology"/>
<dbReference type="Proteomes" id="UP001353858">
    <property type="component" value="Unassembled WGS sequence"/>
</dbReference>
<evidence type="ECO:0000256" key="13">
    <source>
        <dbReference type="SAM" id="Phobius"/>
    </source>
</evidence>
<dbReference type="InterPro" id="IPR050681">
    <property type="entry name" value="CDF/SLC30A"/>
</dbReference>
<dbReference type="GO" id="GO:0005886">
    <property type="term" value="C:plasma membrane"/>
    <property type="evidence" value="ECO:0007669"/>
    <property type="project" value="TreeGrafter"/>
</dbReference>
<comment type="subcellular location">
    <subcellularLocation>
        <location evidence="1">Cytoplasmic vesicle</location>
        <location evidence="1">Secretory vesicle membrane</location>
        <topology evidence="1">Multi-pass membrane protein</topology>
    </subcellularLocation>
</comment>
<keyword evidence="4 13" id="KW-0812">Transmembrane</keyword>
<dbReference type="GO" id="GO:0005385">
    <property type="term" value="F:zinc ion transmembrane transporter activity"/>
    <property type="evidence" value="ECO:0007669"/>
    <property type="project" value="TreeGrafter"/>
</dbReference>
<reference evidence="17" key="1">
    <citation type="submission" date="2023-01" db="EMBL/GenBank/DDBJ databases">
        <title>Key to firefly adult light organ development and bioluminescence: homeobox transcription factors regulate luciferase expression and transportation to peroxisome.</title>
        <authorList>
            <person name="Fu X."/>
        </authorList>
    </citation>
    <scope>NUCLEOTIDE SEQUENCE [LARGE SCALE GENOMIC DNA]</scope>
</reference>
<comment type="catalytic activity">
    <reaction evidence="12">
        <text>Zn(2+)(in) + 2 H(+)(out) = Zn(2+)(out) + 2 H(+)(in)</text>
        <dbReference type="Rhea" id="RHEA:72627"/>
        <dbReference type="ChEBI" id="CHEBI:15378"/>
        <dbReference type="ChEBI" id="CHEBI:29105"/>
    </reaction>
</comment>
<dbReference type="InterPro" id="IPR027469">
    <property type="entry name" value="Cation_efflux_TMD_sf"/>
</dbReference>
<feature type="transmembrane region" description="Helical" evidence="13">
    <location>
        <begin position="207"/>
        <end position="227"/>
    </location>
</feature>
<dbReference type="GO" id="GO:0010043">
    <property type="term" value="P:response to zinc ion"/>
    <property type="evidence" value="ECO:0007669"/>
    <property type="project" value="TreeGrafter"/>
</dbReference>
<dbReference type="PANTHER" id="PTHR11562:SF17">
    <property type="entry name" value="RE54080P-RELATED"/>
    <property type="match status" value="1"/>
</dbReference>
<feature type="transmembrane region" description="Helical" evidence="13">
    <location>
        <begin position="135"/>
        <end position="152"/>
    </location>
</feature>
<evidence type="ECO:0000256" key="4">
    <source>
        <dbReference type="ARBA" id="ARBA00022692"/>
    </source>
</evidence>
<keyword evidence="8 13" id="KW-1133">Transmembrane helix</keyword>
<evidence type="ECO:0000256" key="7">
    <source>
        <dbReference type="ARBA" id="ARBA00022906"/>
    </source>
</evidence>
<feature type="domain" description="Cation efflux protein cytoplasmic" evidence="15">
    <location>
        <begin position="322"/>
        <end position="383"/>
    </location>
</feature>
<dbReference type="GO" id="GO:0046872">
    <property type="term" value="F:metal ion binding"/>
    <property type="evidence" value="ECO:0007669"/>
    <property type="project" value="UniProtKB-KW"/>
</dbReference>
<feature type="transmembrane region" description="Helical" evidence="13">
    <location>
        <begin position="172"/>
        <end position="195"/>
    </location>
</feature>